<dbReference type="InterPro" id="IPR000866">
    <property type="entry name" value="AhpC/TSA"/>
</dbReference>
<dbReference type="SUPFAM" id="SSF52833">
    <property type="entry name" value="Thioredoxin-like"/>
    <property type="match status" value="1"/>
</dbReference>
<organism evidence="4 5">
    <name type="scientific">Aquimixticola soesokkakensis</name>
    <dbReference type="NCBI Taxonomy" id="1519096"/>
    <lineage>
        <taxon>Bacteria</taxon>
        <taxon>Pseudomonadati</taxon>
        <taxon>Pseudomonadota</taxon>
        <taxon>Alphaproteobacteria</taxon>
        <taxon>Rhodobacterales</taxon>
        <taxon>Paracoccaceae</taxon>
        <taxon>Aquimixticola</taxon>
    </lineage>
</organism>
<dbReference type="InterPro" id="IPR017937">
    <property type="entry name" value="Thioredoxin_CS"/>
</dbReference>
<evidence type="ECO:0000256" key="2">
    <source>
        <dbReference type="SAM" id="SignalP"/>
    </source>
</evidence>
<feature type="signal peptide" evidence="2">
    <location>
        <begin position="1"/>
        <end position="23"/>
    </location>
</feature>
<evidence type="ECO:0000313" key="5">
    <source>
        <dbReference type="Proteomes" id="UP000193862"/>
    </source>
</evidence>
<keyword evidence="1" id="KW-0676">Redox-active center</keyword>
<dbReference type="InterPro" id="IPR013766">
    <property type="entry name" value="Thioredoxin_domain"/>
</dbReference>
<evidence type="ECO:0000259" key="3">
    <source>
        <dbReference type="PROSITE" id="PS51352"/>
    </source>
</evidence>
<dbReference type="PROSITE" id="PS00194">
    <property type="entry name" value="THIOREDOXIN_1"/>
    <property type="match status" value="1"/>
</dbReference>
<sequence>MIRNFTVALLYTALSLTANVAHAQTAPLPAAQIETLRVGEMRKLSFLETPKAVPDLSFTDPDGTERFLSDYAGKVVVLNFWATWCAPCRKEMPTFDALAREMGAEVAVVPIATGRNALPAITRFFEETGVETLPVLLDPKGQLARSMAVLGLPATLLIDAQGYEVARMTGEADWNAPHARAVINALVAQGAQSNAAEP</sequence>
<dbReference type="PROSITE" id="PS51352">
    <property type="entry name" value="THIOREDOXIN_2"/>
    <property type="match status" value="1"/>
</dbReference>
<feature type="domain" description="Thioredoxin" evidence="3">
    <location>
        <begin position="47"/>
        <end position="188"/>
    </location>
</feature>
<keyword evidence="2" id="KW-0732">Signal</keyword>
<reference evidence="4 5" key="1">
    <citation type="submission" date="2017-03" db="EMBL/GenBank/DDBJ databases">
        <authorList>
            <person name="Afonso C.L."/>
            <person name="Miller P.J."/>
            <person name="Scott M.A."/>
            <person name="Spackman E."/>
            <person name="Goraichik I."/>
            <person name="Dimitrov K.M."/>
            <person name="Suarez D.L."/>
            <person name="Swayne D.E."/>
        </authorList>
    </citation>
    <scope>NUCLEOTIDE SEQUENCE [LARGE SCALE GENOMIC DNA]</scope>
    <source>
        <strain evidence="4 5">CECT 8620</strain>
    </source>
</reference>
<dbReference type="GO" id="GO:0015036">
    <property type="term" value="F:disulfide oxidoreductase activity"/>
    <property type="evidence" value="ECO:0007669"/>
    <property type="project" value="UniProtKB-ARBA"/>
</dbReference>
<dbReference type="InterPro" id="IPR036249">
    <property type="entry name" value="Thioredoxin-like_sf"/>
</dbReference>
<dbReference type="Pfam" id="PF00578">
    <property type="entry name" value="AhpC-TSA"/>
    <property type="match status" value="1"/>
</dbReference>
<dbReference type="CDD" id="cd02966">
    <property type="entry name" value="TlpA_like_family"/>
    <property type="match status" value="1"/>
</dbReference>
<dbReference type="EMBL" id="FWFS01000007">
    <property type="protein sequence ID" value="SLN48583.1"/>
    <property type="molecule type" value="Genomic_DNA"/>
</dbReference>
<dbReference type="InterPro" id="IPR050553">
    <property type="entry name" value="Thioredoxin_ResA/DsbE_sf"/>
</dbReference>
<dbReference type="Gene3D" id="3.40.30.10">
    <property type="entry name" value="Glutaredoxin"/>
    <property type="match status" value="1"/>
</dbReference>
<gene>
    <name evidence="4" type="primary">tlpA</name>
    <name evidence="4" type="ORF">AQS8620_02036</name>
</gene>
<evidence type="ECO:0000313" key="4">
    <source>
        <dbReference type="EMBL" id="SLN48583.1"/>
    </source>
</evidence>
<dbReference type="GO" id="GO:0016209">
    <property type="term" value="F:antioxidant activity"/>
    <property type="evidence" value="ECO:0007669"/>
    <property type="project" value="InterPro"/>
</dbReference>
<dbReference type="PANTHER" id="PTHR42852">
    <property type="entry name" value="THIOL:DISULFIDE INTERCHANGE PROTEIN DSBE"/>
    <property type="match status" value="1"/>
</dbReference>
<protein>
    <submittedName>
        <fullName evidence="4">Thiol:disulfide interchange protein TlpA</fullName>
    </submittedName>
</protein>
<dbReference type="AlphaFoldDB" id="A0A1Y5SZD0"/>
<dbReference type="PANTHER" id="PTHR42852:SF17">
    <property type="entry name" value="THIOREDOXIN-LIKE PROTEIN HI_1115"/>
    <property type="match status" value="1"/>
</dbReference>
<proteinExistence type="predicted"/>
<dbReference type="Proteomes" id="UP000193862">
    <property type="component" value="Unassembled WGS sequence"/>
</dbReference>
<keyword evidence="5" id="KW-1185">Reference proteome</keyword>
<feature type="chain" id="PRO_5012396183" evidence="2">
    <location>
        <begin position="24"/>
        <end position="198"/>
    </location>
</feature>
<dbReference type="RefSeq" id="WP_085836740.1">
    <property type="nucleotide sequence ID" value="NZ_FWFS01000007.1"/>
</dbReference>
<dbReference type="OrthoDB" id="9799347at2"/>
<evidence type="ECO:0000256" key="1">
    <source>
        <dbReference type="ARBA" id="ARBA00023284"/>
    </source>
</evidence>
<accession>A0A1Y5SZD0</accession>
<name>A0A1Y5SZD0_9RHOB</name>